<dbReference type="EMBL" id="CP015772">
    <property type="protein sequence ID" value="ANH79578.1"/>
    <property type="molecule type" value="Genomic_DNA"/>
</dbReference>
<keyword evidence="4" id="KW-1185">Reference proteome</keyword>
<dbReference type="STRING" id="1176587.A8C56_00060"/>
<gene>
    <name evidence="3" type="ORF">A8C56_00060</name>
</gene>
<dbReference type="GO" id="GO:0008239">
    <property type="term" value="F:dipeptidyl-peptidase activity"/>
    <property type="evidence" value="ECO:0007669"/>
    <property type="project" value="TreeGrafter"/>
</dbReference>
<dbReference type="SUPFAM" id="SSF82171">
    <property type="entry name" value="DPP6 N-terminal domain-like"/>
    <property type="match status" value="1"/>
</dbReference>
<organism evidence="3 4">
    <name type="scientific">Niabella ginsenosidivorans</name>
    <dbReference type="NCBI Taxonomy" id="1176587"/>
    <lineage>
        <taxon>Bacteria</taxon>
        <taxon>Pseudomonadati</taxon>
        <taxon>Bacteroidota</taxon>
        <taxon>Chitinophagia</taxon>
        <taxon>Chitinophagales</taxon>
        <taxon>Chitinophagaceae</taxon>
        <taxon>Niabella</taxon>
    </lineage>
</organism>
<dbReference type="InterPro" id="IPR001375">
    <property type="entry name" value="Peptidase_S9_cat"/>
</dbReference>
<dbReference type="SUPFAM" id="SSF53474">
    <property type="entry name" value="alpha/beta-Hydrolases"/>
    <property type="match status" value="1"/>
</dbReference>
<dbReference type="Gene3D" id="3.40.50.1820">
    <property type="entry name" value="alpha/beta hydrolase"/>
    <property type="match status" value="1"/>
</dbReference>
<dbReference type="Proteomes" id="UP000077667">
    <property type="component" value="Chromosome"/>
</dbReference>
<dbReference type="AlphaFoldDB" id="A0A1A9HVZ6"/>
<proteinExistence type="predicted"/>
<feature type="signal peptide" evidence="1">
    <location>
        <begin position="1"/>
        <end position="19"/>
    </location>
</feature>
<feature type="chain" id="PRO_5008389523" evidence="1">
    <location>
        <begin position="20"/>
        <end position="959"/>
    </location>
</feature>
<dbReference type="GO" id="GO:0006508">
    <property type="term" value="P:proteolysis"/>
    <property type="evidence" value="ECO:0007669"/>
    <property type="project" value="InterPro"/>
</dbReference>
<dbReference type="RefSeq" id="WP_067750473.1">
    <property type="nucleotide sequence ID" value="NZ_CP015772.1"/>
</dbReference>
<dbReference type="InterPro" id="IPR029058">
    <property type="entry name" value="AB_hydrolase_fold"/>
</dbReference>
<evidence type="ECO:0000313" key="4">
    <source>
        <dbReference type="Proteomes" id="UP000077667"/>
    </source>
</evidence>
<protein>
    <submittedName>
        <fullName evidence="3">Peptidase S9</fullName>
    </submittedName>
</protein>
<reference evidence="3 4" key="1">
    <citation type="submission" date="2016-05" db="EMBL/GenBank/DDBJ databases">
        <title>Niabella ginsenosidivorans BS26 whole genome sequencing.</title>
        <authorList>
            <person name="Im W.T."/>
            <person name="Siddiqi M.Z."/>
        </authorList>
    </citation>
    <scope>NUCLEOTIDE SEQUENCE [LARGE SCALE GENOMIC DNA]</scope>
    <source>
        <strain evidence="3 4">BS26</strain>
    </source>
</reference>
<dbReference type="OrthoDB" id="9812921at2"/>
<dbReference type="InterPro" id="IPR050278">
    <property type="entry name" value="Serine_Prot_S9B/DPPIV"/>
</dbReference>
<dbReference type="PANTHER" id="PTHR11731:SF193">
    <property type="entry name" value="DIPEPTIDYL PEPTIDASE 9"/>
    <property type="match status" value="1"/>
</dbReference>
<evidence type="ECO:0000313" key="3">
    <source>
        <dbReference type="EMBL" id="ANH79578.1"/>
    </source>
</evidence>
<feature type="domain" description="Peptidase S9 prolyl oligopeptidase catalytic" evidence="2">
    <location>
        <begin position="757"/>
        <end position="932"/>
    </location>
</feature>
<dbReference type="GO" id="GO:0008236">
    <property type="term" value="F:serine-type peptidase activity"/>
    <property type="evidence" value="ECO:0007669"/>
    <property type="project" value="InterPro"/>
</dbReference>
<evidence type="ECO:0000256" key="1">
    <source>
        <dbReference type="SAM" id="SignalP"/>
    </source>
</evidence>
<dbReference type="KEGG" id="nia:A8C56_00060"/>
<sequence length="959" mass="109527">MKKLIAVAFLAVCGIVVFAQKQPLDHSVYDGWQSADSIVLSKDGKWIVYNINVQEGDNELVIQATDKPYKKIIPRGYDARITNDSRTVVFKIKPLFKDIRQAKIKKKKPEELPKDSLGILELGKETVLKFPELVSYKLPEEGSEWIAALLKNPQPRKQAYQSDKTRDSLRQVIDSLQYVIRSLKPVKGEEEKDSTTDKGRNNRLLLLHTAGQQQKSFINISDYVFNKKGNRLLMTQTLNLVDTAGSSRIILYSTATGKTDTLLRGGNDFKNLALSDEGDQAAFAAERGAKPKALKKYYRLWYYKSGMDSAVALVDTLTAGFPESCMVSRFGKIRFSKSGKRLLFGTAPLRPVKDTSLADIDKVNVDVWNYKDDYLQPYQLENRKKDLEKSYLAVYDLGQNKMIQIGSKNLPTVYEASESDGRYFIAVTDTGRRVESQWTGNTKKDICKFSVDDNKLIPVIKNLDGDLRPSWFSPSGKYILWYDNQTKNYFVHDGEKARSITRAIKVPLYDEENDVPDDPRPYGIMGWEEGGQYVLIYDRYDIWKVALNGNTAPENLTMDGRKNRVTYRYIQTDPEEKYIKAENKNLLSCFNNRNKKSGLAILENEKLNNAFFAAQLFQEQPYYFNQVTKAKEAAVYAYTRESYTQSPDVYVYQQGREQRLSAINPQQARYNWGTASLYYWKTFSGKPATGILYKPEDFDSTKKYPVLLYFYEKLSDNLYHYIPPAPTPSRLNISFFVSRGYIVLTPDISYTIGHPARSAYDYIVSGAKDLARHSWADAEHMGIQGQSWGGIQVAQLVTMTPMFAAAWAGAPVANMTSAYGGIRWKGGVNRQFQYEKTQSRIGYSLWQKPDLYIENSPLFHLPKVTTPLVIMANDNDGAVPWYQGIELFTGMRRLGKKVWMLNYNGEEHNLIQRKNRKDISVREQQYFDWLLKGAKPAKWLTEGVPAVVKGIDWGLEQEP</sequence>
<name>A0A1A9HVZ6_9BACT</name>
<accession>A0A1A9HVZ6</accession>
<keyword evidence="1" id="KW-0732">Signal</keyword>
<dbReference type="Pfam" id="PF00326">
    <property type="entry name" value="Peptidase_S9"/>
    <property type="match status" value="1"/>
</dbReference>
<evidence type="ECO:0000259" key="2">
    <source>
        <dbReference type="Pfam" id="PF00326"/>
    </source>
</evidence>
<dbReference type="PANTHER" id="PTHR11731">
    <property type="entry name" value="PROTEASE FAMILY S9B,C DIPEPTIDYL-PEPTIDASE IV-RELATED"/>
    <property type="match status" value="1"/>
</dbReference>